<dbReference type="HOGENOM" id="CLU_2474397_0_0_6"/>
<keyword evidence="2" id="KW-1185">Reference proteome</keyword>
<dbReference type="EMBL" id="GL636476">
    <property type="protein sequence ID" value="EFW11029.1"/>
    <property type="molecule type" value="Genomic_DNA"/>
</dbReference>
<dbReference type="Proteomes" id="UP000013568">
    <property type="component" value="Unassembled WGS sequence"/>
</dbReference>
<sequence length="89" mass="10359">NISMQCNVRMEMVALQHIFYTPIKSLDHTIRLRVHRWAKTMFYIKLCTQAVEFMFPSGCTFSQAQKTVCKFLAIVCKYSMNSHGAYSVK</sequence>
<evidence type="ECO:0000313" key="1">
    <source>
        <dbReference type="EMBL" id="EFW11029.1"/>
    </source>
</evidence>
<proteinExistence type="predicted"/>
<gene>
    <name evidence="1" type="ORF">SSYM_0323</name>
</gene>
<protein>
    <submittedName>
        <fullName evidence="1">Uncharacterized protein</fullName>
    </submittedName>
</protein>
<accession>E9CQZ1</accession>
<organism evidence="1 2">
    <name type="scientific">Serratia symbiotica str. Tucson</name>
    <dbReference type="NCBI Taxonomy" id="914128"/>
    <lineage>
        <taxon>Bacteria</taxon>
        <taxon>Pseudomonadati</taxon>
        <taxon>Pseudomonadota</taxon>
        <taxon>Gammaproteobacteria</taxon>
        <taxon>Enterobacterales</taxon>
        <taxon>Yersiniaceae</taxon>
        <taxon>Serratia</taxon>
        <taxon>Serratia symbiotica</taxon>
    </lineage>
</organism>
<reference evidence="2" key="1">
    <citation type="journal article" date="2011" name="Genome Biol. Evol.">
        <title>Massive genomic decay in Serratia symbiotica, a recently evolved symbiont of aphids.</title>
        <authorList>
            <person name="Burke G.R."/>
            <person name="Moran N.A."/>
        </authorList>
    </citation>
    <scope>NUCLEOTIDE SEQUENCE [LARGE SCALE GENOMIC DNA]</scope>
    <source>
        <strain evidence="2">Tucson</strain>
    </source>
</reference>
<evidence type="ECO:0000313" key="2">
    <source>
        <dbReference type="Proteomes" id="UP000013568"/>
    </source>
</evidence>
<dbReference type="AlphaFoldDB" id="E9CQZ1"/>
<feature type="non-terminal residue" evidence="1">
    <location>
        <position position="1"/>
    </location>
</feature>
<name>E9CQZ1_9GAMM</name>
<feature type="non-terminal residue" evidence="1">
    <location>
        <position position="89"/>
    </location>
</feature>